<sequence>MKSELVCWIDVKVENIYAELKRLFEEQSDKKIKSGAFKHPIICKILSMDNPSIEQAKRRKFNDPDDLEYCFRKYQDVIAEINLYTILIPSIETFCMFMGWTAATMKIVANNASQDIQAVLDLVEDYIVDSQLTAGQSGFVRASITKFRTQVSGEHGQGLMTAKEEQSKKHVEGQTKKRDELLADLENLGFMIELPNKK</sequence>
<protein>
    <submittedName>
        <fullName evidence="1">Uncharacterized protein</fullName>
    </submittedName>
</protein>
<comment type="caution">
    <text evidence="1">The sequence shown here is derived from an EMBL/GenBank/DDBJ whole genome shotgun (WGS) entry which is preliminary data.</text>
</comment>
<proteinExistence type="predicted"/>
<dbReference type="Proteomes" id="UP000004090">
    <property type="component" value="Unassembled WGS sequence"/>
</dbReference>
<evidence type="ECO:0000313" key="1">
    <source>
        <dbReference type="EMBL" id="EDP10927.1"/>
    </source>
</evidence>
<dbReference type="STRING" id="428127.EUBDOL_01526"/>
<evidence type="ECO:0000313" key="2">
    <source>
        <dbReference type="Proteomes" id="UP000004090"/>
    </source>
</evidence>
<dbReference type="HOGENOM" id="CLU_1376334_0_0_9"/>
<organism evidence="1 2">
    <name type="scientific">Amedibacillus dolichus DSM 3991</name>
    <dbReference type="NCBI Taxonomy" id="428127"/>
    <lineage>
        <taxon>Bacteria</taxon>
        <taxon>Bacillati</taxon>
        <taxon>Bacillota</taxon>
        <taxon>Erysipelotrichia</taxon>
        <taxon>Erysipelotrichales</taxon>
        <taxon>Erysipelotrichaceae</taxon>
        <taxon>Amedibacillus</taxon>
    </lineage>
</organism>
<dbReference type="GeneID" id="92793662"/>
<accession>A8RCX2</accession>
<dbReference type="RefSeq" id="WP_004800022.1">
    <property type="nucleotide sequence ID" value="NZ_DS483476.1"/>
</dbReference>
<reference evidence="1 2" key="2">
    <citation type="submission" date="2007-09" db="EMBL/GenBank/DDBJ databases">
        <authorList>
            <person name="Fulton L."/>
            <person name="Clifton S."/>
            <person name="Fulton B."/>
            <person name="Xu J."/>
            <person name="Minx P."/>
            <person name="Pepin K.H."/>
            <person name="Johnson M."/>
            <person name="Thiruvilangam P."/>
            <person name="Bhonagiri V."/>
            <person name="Nash W.E."/>
            <person name="Mardis E.R."/>
            <person name="Wilson R.K."/>
        </authorList>
    </citation>
    <scope>NUCLEOTIDE SEQUENCE [LARGE SCALE GENOMIC DNA]</scope>
    <source>
        <strain evidence="1 2">DSM 3991</strain>
    </source>
</reference>
<dbReference type="AlphaFoldDB" id="A8RCX2"/>
<reference evidence="1 2" key="1">
    <citation type="submission" date="2007-09" db="EMBL/GenBank/DDBJ databases">
        <title>Draft genome sequence of Eubacterium dolichum (DSM 3991).</title>
        <authorList>
            <person name="Sudarsanam P."/>
            <person name="Ley R."/>
            <person name="Guruge J."/>
            <person name="Turnbaugh P.J."/>
            <person name="Mahowald M."/>
            <person name="Liep D."/>
            <person name="Gordon J."/>
        </authorList>
    </citation>
    <scope>NUCLEOTIDE SEQUENCE [LARGE SCALE GENOMIC DNA]</scope>
    <source>
        <strain evidence="1 2">DSM 3991</strain>
    </source>
</reference>
<gene>
    <name evidence="1" type="ORF">EUBDOL_01526</name>
</gene>
<name>A8RCX2_9FIRM</name>
<dbReference type="EMBL" id="ABAW02000021">
    <property type="protein sequence ID" value="EDP10927.1"/>
    <property type="molecule type" value="Genomic_DNA"/>
</dbReference>